<dbReference type="InterPro" id="IPR014047">
    <property type="entry name" value="Chr_Tranpt_l_chain"/>
</dbReference>
<feature type="transmembrane region" description="Helical" evidence="7">
    <location>
        <begin position="253"/>
        <end position="273"/>
    </location>
</feature>
<dbReference type="PANTHER" id="PTHR33567:SF3">
    <property type="entry name" value="CHROMATE ION TRANSPORTER (EUROFUNG)"/>
    <property type="match status" value="1"/>
</dbReference>
<sequence>MTEVSRPAQGGRARGEVFWVFLRIGALSFGGPAATMGLVHSKVVLGLKWIDKRDFLDLTGMVSVLPGPNAVEMAMHIGRRRAGRAGFVLGGVAFILPGALLAAILGALYARYGTTPAAAWLLYGIKPVVVAVTAWTVVRLAQSAKPRRPARAVLMVVVAVAYVLGVDELLLLAAAGVLALAARLRHTALPKKPGALMLPLAAPTGQSDLVSLAGVFLKAGALLFGGGAVLLALLRGELVVDRGWITETELLDAIAVGQVTPGPVLNTATFLGYTLGGPLGALVVTVVVVLPSFALMAAAGPLLRVIRSRDWTRAALDGITLGSIGVLAGVTVEFARTGITDLLTVGLAAAAALTLWRRPQSALVLVAAGAALGLLRLLAHHLM</sequence>
<proteinExistence type="inferred from homology"/>
<dbReference type="Proteomes" id="UP001596154">
    <property type="component" value="Unassembled WGS sequence"/>
</dbReference>
<evidence type="ECO:0000256" key="7">
    <source>
        <dbReference type="SAM" id="Phobius"/>
    </source>
</evidence>
<keyword evidence="6 7" id="KW-0472">Membrane</keyword>
<organism evidence="8 9">
    <name type="scientific">Streptomyces bullii</name>
    <dbReference type="NCBI Taxonomy" id="349910"/>
    <lineage>
        <taxon>Bacteria</taxon>
        <taxon>Bacillati</taxon>
        <taxon>Actinomycetota</taxon>
        <taxon>Actinomycetes</taxon>
        <taxon>Kitasatosporales</taxon>
        <taxon>Streptomycetaceae</taxon>
        <taxon>Streptomyces</taxon>
    </lineage>
</organism>
<feature type="transmembrane region" description="Helical" evidence="7">
    <location>
        <begin position="120"/>
        <end position="141"/>
    </location>
</feature>
<dbReference type="PANTHER" id="PTHR33567">
    <property type="entry name" value="CHROMATE ION TRANSPORTER (EUROFUNG)"/>
    <property type="match status" value="1"/>
</dbReference>
<gene>
    <name evidence="8" type="primary">chrA</name>
    <name evidence="8" type="ORF">ACFPZJ_20185</name>
</gene>
<evidence type="ECO:0000256" key="1">
    <source>
        <dbReference type="ARBA" id="ARBA00004651"/>
    </source>
</evidence>
<name>A0ABW0UTL1_9ACTN</name>
<dbReference type="NCBIfam" id="TIGR00937">
    <property type="entry name" value="2A51"/>
    <property type="match status" value="1"/>
</dbReference>
<comment type="subcellular location">
    <subcellularLocation>
        <location evidence="1">Cell membrane</location>
        <topology evidence="1">Multi-pass membrane protein</topology>
    </subcellularLocation>
</comment>
<accession>A0ABW0UTL1</accession>
<evidence type="ECO:0000256" key="4">
    <source>
        <dbReference type="ARBA" id="ARBA00022692"/>
    </source>
</evidence>
<feature type="transmembrane region" description="Helical" evidence="7">
    <location>
        <begin position="363"/>
        <end position="382"/>
    </location>
</feature>
<dbReference type="Pfam" id="PF02417">
    <property type="entry name" value="Chromate_transp"/>
    <property type="match status" value="2"/>
</dbReference>
<dbReference type="RefSeq" id="WP_381023314.1">
    <property type="nucleotide sequence ID" value="NZ_JBHSNY010000006.1"/>
</dbReference>
<dbReference type="PIRSF" id="PIRSF004810">
    <property type="entry name" value="ChrA"/>
    <property type="match status" value="1"/>
</dbReference>
<evidence type="ECO:0000256" key="3">
    <source>
        <dbReference type="ARBA" id="ARBA00022475"/>
    </source>
</evidence>
<feature type="transmembrane region" description="Helical" evidence="7">
    <location>
        <begin position="338"/>
        <end position="356"/>
    </location>
</feature>
<dbReference type="InterPro" id="IPR003370">
    <property type="entry name" value="Chromate_transpt"/>
</dbReference>
<evidence type="ECO:0000313" key="9">
    <source>
        <dbReference type="Proteomes" id="UP001596154"/>
    </source>
</evidence>
<keyword evidence="3" id="KW-1003">Cell membrane</keyword>
<feature type="transmembrane region" description="Helical" evidence="7">
    <location>
        <begin position="279"/>
        <end position="302"/>
    </location>
</feature>
<reference evidence="9" key="1">
    <citation type="journal article" date="2019" name="Int. J. Syst. Evol. Microbiol.">
        <title>The Global Catalogue of Microorganisms (GCM) 10K type strain sequencing project: providing services to taxonomists for standard genome sequencing and annotation.</title>
        <authorList>
            <consortium name="The Broad Institute Genomics Platform"/>
            <consortium name="The Broad Institute Genome Sequencing Center for Infectious Disease"/>
            <person name="Wu L."/>
            <person name="Ma J."/>
        </authorList>
    </citation>
    <scope>NUCLEOTIDE SEQUENCE [LARGE SCALE GENOMIC DNA]</scope>
    <source>
        <strain evidence="9">CGMCC 4.7248</strain>
    </source>
</reference>
<evidence type="ECO:0000256" key="5">
    <source>
        <dbReference type="ARBA" id="ARBA00022989"/>
    </source>
</evidence>
<comment type="similarity">
    <text evidence="2">Belongs to the chromate ion transporter (CHR) (TC 2.A.51) family.</text>
</comment>
<feature type="transmembrane region" description="Helical" evidence="7">
    <location>
        <begin position="153"/>
        <end position="182"/>
    </location>
</feature>
<feature type="transmembrane region" description="Helical" evidence="7">
    <location>
        <begin position="85"/>
        <end position="108"/>
    </location>
</feature>
<comment type="caution">
    <text evidence="8">The sequence shown here is derived from an EMBL/GenBank/DDBJ whole genome shotgun (WGS) entry which is preliminary data.</text>
</comment>
<dbReference type="EMBL" id="JBHSNY010000006">
    <property type="protein sequence ID" value="MFC5636074.1"/>
    <property type="molecule type" value="Genomic_DNA"/>
</dbReference>
<feature type="transmembrane region" description="Helical" evidence="7">
    <location>
        <begin position="20"/>
        <end position="39"/>
    </location>
</feature>
<evidence type="ECO:0000313" key="8">
    <source>
        <dbReference type="EMBL" id="MFC5636074.1"/>
    </source>
</evidence>
<keyword evidence="5 7" id="KW-1133">Transmembrane helix</keyword>
<protein>
    <submittedName>
        <fullName evidence="8">Chromate efflux transporter</fullName>
    </submittedName>
</protein>
<keyword evidence="9" id="KW-1185">Reference proteome</keyword>
<feature type="transmembrane region" description="Helical" evidence="7">
    <location>
        <begin position="314"/>
        <end position="332"/>
    </location>
</feature>
<evidence type="ECO:0000256" key="6">
    <source>
        <dbReference type="ARBA" id="ARBA00023136"/>
    </source>
</evidence>
<evidence type="ECO:0000256" key="2">
    <source>
        <dbReference type="ARBA" id="ARBA00005262"/>
    </source>
</evidence>
<keyword evidence="4 7" id="KW-0812">Transmembrane</keyword>
<feature type="transmembrane region" description="Helical" evidence="7">
    <location>
        <begin position="209"/>
        <end position="233"/>
    </location>
</feature>